<dbReference type="InterPro" id="IPR001362">
    <property type="entry name" value="Glyco_hydro_32"/>
</dbReference>
<protein>
    <submittedName>
        <fullName evidence="7">SacC protein</fullName>
    </submittedName>
</protein>
<organism evidence="7 8">
    <name type="scientific">Deinococcus aerius</name>
    <dbReference type="NCBI Taxonomy" id="200253"/>
    <lineage>
        <taxon>Bacteria</taxon>
        <taxon>Thermotogati</taxon>
        <taxon>Deinococcota</taxon>
        <taxon>Deinococci</taxon>
        <taxon>Deinococcales</taxon>
        <taxon>Deinococcaceae</taxon>
        <taxon>Deinococcus</taxon>
    </lineage>
</organism>
<reference evidence="8" key="1">
    <citation type="submission" date="2018-01" db="EMBL/GenBank/DDBJ databases">
        <title>Draft Genome Sequence of the Radioresistant Bacterium Deinococcus aerius TR0125, Isolated from the Higher Atmosphere above Japan.</title>
        <authorList>
            <person name="Satoh K."/>
            <person name="Arai H."/>
            <person name="Sanzen T."/>
            <person name="Kawaguchi Y."/>
            <person name="Hayashi H."/>
            <person name="Yokobori S."/>
            <person name="Yamagishi A."/>
            <person name="Oono Y."/>
            <person name="Narumi I."/>
        </authorList>
    </citation>
    <scope>NUCLEOTIDE SEQUENCE [LARGE SCALE GENOMIC DNA]</scope>
    <source>
        <strain evidence="8">TR0125</strain>
    </source>
</reference>
<feature type="domain" description="Glycosyl hydrolase family 32 C-terminal" evidence="6">
    <location>
        <begin position="353"/>
        <end position="472"/>
    </location>
</feature>
<evidence type="ECO:0000256" key="2">
    <source>
        <dbReference type="ARBA" id="ARBA00022801"/>
    </source>
</evidence>
<dbReference type="EMBL" id="BFAG01000010">
    <property type="protein sequence ID" value="GBF06683.1"/>
    <property type="molecule type" value="Genomic_DNA"/>
</dbReference>
<dbReference type="GO" id="GO:0004575">
    <property type="term" value="F:sucrose alpha-glucosidase activity"/>
    <property type="evidence" value="ECO:0007669"/>
    <property type="project" value="TreeGrafter"/>
</dbReference>
<sequence length="489" mass="54138">MTTAQTRPAERHRPLFHFTPARHWLNDPNGLLHFGGEYHLFFQHNPFGSTHGHMSWGHAVSRDLMAWEDLGVALPEREGRAIFSGSAVVDWHNTSGLGLPDVPPLVALYTGHREGHQAQYLAYSRDRGRTWHDLGEVPVLDRGKCDFRDPKVFWHSGTERWVMAVAHPTERQVEIFSSPSLRDWTSESLFGPAGDTSGPWEVPELFPLMDEDGLERWVLKVDVYPGRPAGGSGCQYFVGTFDGRTFSPTTPARWLDHGPDFYAALSFSDLPGRRVWLGWMNNWRYASRLPTEPWRGTVSVPRELSLAESAEGPVLRQQPVAELDRLQGAEFGVREHTLRDGVPLILTPHALPALDLSLDLAGRGARRLVLHIGSGDQEEVVISCDLGGRRLVLRRTTAPSVGAPEGFDGEYEAPLTAADHLLSLRILVDRSSVEVFAQDGRVVMTALAFPEEAGWTVRAAAQGGDAEVLRSSVYALRRAAPPRPGSGDP</sequence>
<dbReference type="SUPFAM" id="SSF49899">
    <property type="entry name" value="Concanavalin A-like lectins/glucanases"/>
    <property type="match status" value="1"/>
</dbReference>
<dbReference type="PANTHER" id="PTHR42800:SF1">
    <property type="entry name" value="EXOINULINASE INUD (AFU_ORTHOLOGUE AFUA_5G00480)"/>
    <property type="match status" value="1"/>
</dbReference>
<dbReference type="PROSITE" id="PS00609">
    <property type="entry name" value="GLYCOSYL_HYDROL_F32"/>
    <property type="match status" value="1"/>
</dbReference>
<dbReference type="Gene3D" id="2.60.120.560">
    <property type="entry name" value="Exo-inulinase, domain 1"/>
    <property type="match status" value="1"/>
</dbReference>
<gene>
    <name evidence="7" type="ORF">DAERI_100046</name>
</gene>
<dbReference type="SUPFAM" id="SSF75005">
    <property type="entry name" value="Arabinanase/levansucrase/invertase"/>
    <property type="match status" value="1"/>
</dbReference>
<dbReference type="PANTHER" id="PTHR42800">
    <property type="entry name" value="EXOINULINASE INUD (AFU_ORTHOLOGUE AFUA_5G00480)"/>
    <property type="match status" value="1"/>
</dbReference>
<accession>A0A2I9CX94</accession>
<dbReference type="OrthoDB" id="9759709at2"/>
<evidence type="ECO:0000256" key="3">
    <source>
        <dbReference type="ARBA" id="ARBA00023295"/>
    </source>
</evidence>
<dbReference type="SMART" id="SM00640">
    <property type="entry name" value="Glyco_32"/>
    <property type="match status" value="1"/>
</dbReference>
<dbReference type="Proteomes" id="UP000236569">
    <property type="component" value="Unassembled WGS sequence"/>
</dbReference>
<comment type="caution">
    <text evidence="7">The sequence shown here is derived from an EMBL/GenBank/DDBJ whole genome shotgun (WGS) entry which is preliminary data.</text>
</comment>
<evidence type="ECO:0000313" key="8">
    <source>
        <dbReference type="Proteomes" id="UP000236569"/>
    </source>
</evidence>
<name>A0A2I9CX94_9DEIO</name>
<dbReference type="GO" id="GO:0005737">
    <property type="term" value="C:cytoplasm"/>
    <property type="evidence" value="ECO:0007669"/>
    <property type="project" value="TreeGrafter"/>
</dbReference>
<feature type="domain" description="Glycosyl hydrolase family 32 N-terminal" evidence="5">
    <location>
        <begin position="17"/>
        <end position="319"/>
    </location>
</feature>
<proteinExistence type="inferred from homology"/>
<evidence type="ECO:0000256" key="4">
    <source>
        <dbReference type="RuleBase" id="RU362110"/>
    </source>
</evidence>
<comment type="similarity">
    <text evidence="1 4">Belongs to the glycosyl hydrolase 32 family.</text>
</comment>
<dbReference type="InterPro" id="IPR023296">
    <property type="entry name" value="Glyco_hydro_beta-prop_sf"/>
</dbReference>
<dbReference type="AlphaFoldDB" id="A0A2I9CX94"/>
<keyword evidence="2 4" id="KW-0378">Hydrolase</keyword>
<dbReference type="Pfam" id="PF00251">
    <property type="entry name" value="Glyco_hydro_32N"/>
    <property type="match status" value="1"/>
</dbReference>
<dbReference type="GO" id="GO:0005987">
    <property type="term" value="P:sucrose catabolic process"/>
    <property type="evidence" value="ECO:0007669"/>
    <property type="project" value="TreeGrafter"/>
</dbReference>
<dbReference type="RefSeq" id="WP_103130045.1">
    <property type="nucleotide sequence ID" value="NZ_BFAG01000010.1"/>
</dbReference>
<dbReference type="Gene3D" id="2.115.10.20">
    <property type="entry name" value="Glycosyl hydrolase domain, family 43"/>
    <property type="match status" value="1"/>
</dbReference>
<evidence type="ECO:0000256" key="1">
    <source>
        <dbReference type="ARBA" id="ARBA00009902"/>
    </source>
</evidence>
<evidence type="ECO:0000259" key="6">
    <source>
        <dbReference type="Pfam" id="PF08244"/>
    </source>
</evidence>
<keyword evidence="3 4" id="KW-0326">Glycosidase</keyword>
<dbReference type="Pfam" id="PF08244">
    <property type="entry name" value="Glyco_hydro_32C"/>
    <property type="match status" value="1"/>
</dbReference>
<dbReference type="CDD" id="cd18622">
    <property type="entry name" value="GH32_Inu-like"/>
    <property type="match status" value="1"/>
</dbReference>
<evidence type="ECO:0000259" key="5">
    <source>
        <dbReference type="Pfam" id="PF00251"/>
    </source>
</evidence>
<dbReference type="InterPro" id="IPR013148">
    <property type="entry name" value="Glyco_hydro_32_N"/>
</dbReference>
<dbReference type="InterPro" id="IPR013189">
    <property type="entry name" value="Glyco_hydro_32_C"/>
</dbReference>
<dbReference type="InterPro" id="IPR013320">
    <property type="entry name" value="ConA-like_dom_sf"/>
</dbReference>
<dbReference type="InterPro" id="IPR018053">
    <property type="entry name" value="Glyco_hydro_32_AS"/>
</dbReference>
<keyword evidence="8" id="KW-1185">Reference proteome</keyword>
<evidence type="ECO:0000313" key="7">
    <source>
        <dbReference type="EMBL" id="GBF06683.1"/>
    </source>
</evidence>